<dbReference type="eggNOG" id="ENOG5032YUN">
    <property type="taxonomic scope" value="Bacteria"/>
</dbReference>
<dbReference type="Pfam" id="PF11306">
    <property type="entry name" value="DUF3108"/>
    <property type="match status" value="1"/>
</dbReference>
<accession>I3CHD4</accession>
<evidence type="ECO:0000313" key="3">
    <source>
        <dbReference type="Proteomes" id="UP000005744"/>
    </source>
</evidence>
<dbReference type="OrthoDB" id="6007799at2"/>
<dbReference type="Proteomes" id="UP000005744">
    <property type="component" value="Unassembled WGS sequence"/>
</dbReference>
<evidence type="ECO:0000256" key="1">
    <source>
        <dbReference type="SAM" id="SignalP"/>
    </source>
</evidence>
<organism evidence="2 3">
    <name type="scientific">Beggiatoa alba B18LD</name>
    <dbReference type="NCBI Taxonomy" id="395493"/>
    <lineage>
        <taxon>Bacteria</taxon>
        <taxon>Pseudomonadati</taxon>
        <taxon>Pseudomonadota</taxon>
        <taxon>Gammaproteobacteria</taxon>
        <taxon>Thiotrichales</taxon>
        <taxon>Thiotrichaceae</taxon>
        <taxon>Beggiatoa</taxon>
    </lineage>
</organism>
<sequence length="236" mass="27217">MLRHLMMTLLISITAPIWAADNHFPPNFTANYTVYAKGITVGEGTRRLSRLADGRYYFEAQSHTVGVAALFRDDTLEEKSIFELIDNQARPLEYVYNQSSSRKPKFVHIKFDWANHLAKNIAPDKPWEIPIENGTVDMMLYQVILMQELQAGKRDLQYRIVDKGEVKTYIPRYLGDEQIDTGIGKLQTLKYERISENGKRKTTIWAAPKLHYLPVRVEHEERGDTFSLVLDTVEGL</sequence>
<evidence type="ECO:0000313" key="2">
    <source>
        <dbReference type="EMBL" id="EIJ43027.1"/>
    </source>
</evidence>
<dbReference type="InterPro" id="IPR021457">
    <property type="entry name" value="DUF3108"/>
</dbReference>
<dbReference type="STRING" id="395493.BegalDRAFT_2163"/>
<protein>
    <recommendedName>
        <fullName evidence="4">DUF3108 domain-containing protein</fullName>
    </recommendedName>
</protein>
<gene>
    <name evidence="2" type="ORF">BegalDRAFT_2163</name>
</gene>
<proteinExistence type="predicted"/>
<dbReference type="RefSeq" id="WP_002689902.1">
    <property type="nucleotide sequence ID" value="NZ_JH600070.1"/>
</dbReference>
<dbReference type="HOGENOM" id="CLU_063619_3_0_6"/>
<reference evidence="2 3" key="1">
    <citation type="submission" date="2011-11" db="EMBL/GenBank/DDBJ databases">
        <title>Improved High-Quality Draft sequence of Beggiatoa alba B18lD.</title>
        <authorList>
            <consortium name="US DOE Joint Genome Institute"/>
            <person name="Lucas S."/>
            <person name="Han J."/>
            <person name="Lapidus A."/>
            <person name="Cheng J.-F."/>
            <person name="Goodwin L."/>
            <person name="Pitluck S."/>
            <person name="Peters L."/>
            <person name="Mikhailova N."/>
            <person name="Held B."/>
            <person name="Detter J.C."/>
            <person name="Han C."/>
            <person name="Tapia R."/>
            <person name="Land M."/>
            <person name="Hauser L."/>
            <person name="Kyrpides N."/>
            <person name="Ivanova N."/>
            <person name="Pagani I."/>
            <person name="Samuel K."/>
            <person name="Teske A."/>
            <person name="Mueller J."/>
            <person name="Woyke T."/>
        </authorList>
    </citation>
    <scope>NUCLEOTIDE SEQUENCE [LARGE SCALE GENOMIC DNA]</scope>
    <source>
        <strain evidence="2 3">B18LD</strain>
    </source>
</reference>
<feature type="chain" id="PRO_5003669523" description="DUF3108 domain-containing protein" evidence="1">
    <location>
        <begin position="20"/>
        <end position="236"/>
    </location>
</feature>
<name>I3CHD4_9GAMM</name>
<keyword evidence="1" id="KW-0732">Signal</keyword>
<dbReference type="AlphaFoldDB" id="I3CHD4"/>
<evidence type="ECO:0008006" key="4">
    <source>
        <dbReference type="Google" id="ProtNLM"/>
    </source>
</evidence>
<feature type="signal peptide" evidence="1">
    <location>
        <begin position="1"/>
        <end position="19"/>
    </location>
</feature>
<keyword evidence="3" id="KW-1185">Reference proteome</keyword>
<dbReference type="EMBL" id="JH600070">
    <property type="protein sequence ID" value="EIJ43027.1"/>
    <property type="molecule type" value="Genomic_DNA"/>
</dbReference>